<feature type="domain" description="XRRM" evidence="7">
    <location>
        <begin position="382"/>
        <end position="503"/>
    </location>
</feature>
<dbReference type="Pfam" id="PF08777">
    <property type="entry name" value="RRM_3"/>
    <property type="match status" value="1"/>
</dbReference>
<evidence type="ECO:0000313" key="8">
    <source>
        <dbReference type="EMBL" id="TMW63132.1"/>
    </source>
</evidence>
<keyword evidence="9" id="KW-1185">Reference proteome</keyword>
<dbReference type="GO" id="GO:0006396">
    <property type="term" value="P:RNA processing"/>
    <property type="evidence" value="ECO:0007669"/>
    <property type="project" value="InterPro"/>
</dbReference>
<comment type="subcellular location">
    <subcellularLocation>
        <location evidence="1">Nucleus</location>
    </subcellularLocation>
</comment>
<feature type="domain" description="HTH La-type RNA-binding" evidence="6">
    <location>
        <begin position="1"/>
        <end position="86"/>
    </location>
</feature>
<dbReference type="InterPro" id="IPR045180">
    <property type="entry name" value="La_dom_prot"/>
</dbReference>
<dbReference type="GO" id="GO:1990904">
    <property type="term" value="C:ribonucleoprotein complex"/>
    <property type="evidence" value="ECO:0007669"/>
    <property type="project" value="UniProtKB-UniRule"/>
</dbReference>
<dbReference type="CDD" id="cd07323">
    <property type="entry name" value="LAM"/>
    <property type="match status" value="1"/>
</dbReference>
<dbReference type="Gene3D" id="1.10.10.10">
    <property type="entry name" value="Winged helix-like DNA-binding domain superfamily/Winged helix DNA-binding domain"/>
    <property type="match status" value="1"/>
</dbReference>
<dbReference type="PRINTS" id="PR00302">
    <property type="entry name" value="LUPUSLA"/>
</dbReference>
<evidence type="ECO:0008006" key="10">
    <source>
        <dbReference type="Google" id="ProtNLM"/>
    </source>
</evidence>
<protein>
    <recommendedName>
        <fullName evidence="10">Lupus La protein</fullName>
    </recommendedName>
</protein>
<dbReference type="PANTHER" id="PTHR22792:SF132">
    <property type="entry name" value="LA-RELATED PROTEIN 1"/>
    <property type="match status" value="1"/>
</dbReference>
<keyword evidence="3" id="KW-0539">Nucleus</keyword>
<dbReference type="Proteomes" id="UP000794436">
    <property type="component" value="Unassembled WGS sequence"/>
</dbReference>
<evidence type="ECO:0000256" key="4">
    <source>
        <dbReference type="PROSITE-ProRule" id="PRU00332"/>
    </source>
</evidence>
<dbReference type="Pfam" id="PF05383">
    <property type="entry name" value="La"/>
    <property type="match status" value="1"/>
</dbReference>
<dbReference type="SMART" id="SM00715">
    <property type="entry name" value="LA"/>
    <property type="match status" value="1"/>
</dbReference>
<evidence type="ECO:0000256" key="1">
    <source>
        <dbReference type="ARBA" id="ARBA00004123"/>
    </source>
</evidence>
<name>A0A8K1CJ43_PYTOL</name>
<dbReference type="EMBL" id="SPLM01000072">
    <property type="protein sequence ID" value="TMW63132.1"/>
    <property type="molecule type" value="Genomic_DNA"/>
</dbReference>
<dbReference type="GO" id="GO:0005737">
    <property type="term" value="C:cytoplasm"/>
    <property type="evidence" value="ECO:0007669"/>
    <property type="project" value="UniProtKB-ARBA"/>
</dbReference>
<dbReference type="PANTHER" id="PTHR22792">
    <property type="entry name" value="LUPUS LA PROTEIN-RELATED"/>
    <property type="match status" value="1"/>
</dbReference>
<dbReference type="InterPro" id="IPR006630">
    <property type="entry name" value="La_HTH"/>
</dbReference>
<dbReference type="OrthoDB" id="439993at2759"/>
<evidence type="ECO:0000259" key="7">
    <source>
        <dbReference type="PROSITE" id="PS51939"/>
    </source>
</evidence>
<evidence type="ECO:0000313" key="9">
    <source>
        <dbReference type="Proteomes" id="UP000794436"/>
    </source>
</evidence>
<organism evidence="8 9">
    <name type="scientific">Pythium oligandrum</name>
    <name type="common">Mycoparasitic fungus</name>
    <dbReference type="NCBI Taxonomy" id="41045"/>
    <lineage>
        <taxon>Eukaryota</taxon>
        <taxon>Sar</taxon>
        <taxon>Stramenopiles</taxon>
        <taxon>Oomycota</taxon>
        <taxon>Peronosporomycetes</taxon>
        <taxon>Pythiales</taxon>
        <taxon>Pythiaceae</taxon>
        <taxon>Pythium</taxon>
    </lineage>
</organism>
<reference evidence="8" key="1">
    <citation type="submission" date="2019-03" db="EMBL/GenBank/DDBJ databases">
        <title>Long read genome sequence of the mycoparasitic Pythium oligandrum ATCC 38472 isolated from sugarbeet rhizosphere.</title>
        <authorList>
            <person name="Gaulin E."/>
        </authorList>
    </citation>
    <scope>NUCLEOTIDE SEQUENCE</scope>
    <source>
        <strain evidence="8">ATCC 38472_TT</strain>
    </source>
</reference>
<keyword evidence="2 4" id="KW-0694">RNA-binding</keyword>
<gene>
    <name evidence="8" type="ORF">Poli38472_002073</name>
</gene>
<evidence type="ECO:0000256" key="2">
    <source>
        <dbReference type="ARBA" id="ARBA00022884"/>
    </source>
</evidence>
<dbReference type="InterPro" id="IPR036388">
    <property type="entry name" value="WH-like_DNA-bd_sf"/>
</dbReference>
<accession>A0A8K1CJ43</accession>
<dbReference type="InterPro" id="IPR002344">
    <property type="entry name" value="Lupus_La"/>
</dbReference>
<feature type="compositionally biased region" description="Basic residues" evidence="5">
    <location>
        <begin position="483"/>
        <end position="503"/>
    </location>
</feature>
<dbReference type="GO" id="GO:0005634">
    <property type="term" value="C:nucleus"/>
    <property type="evidence" value="ECO:0007669"/>
    <property type="project" value="UniProtKB-SubCell"/>
</dbReference>
<dbReference type="PROSITE" id="PS51939">
    <property type="entry name" value="XRRM"/>
    <property type="match status" value="1"/>
</dbReference>
<feature type="region of interest" description="Disordered" evidence="5">
    <location>
        <begin position="274"/>
        <end position="293"/>
    </location>
</feature>
<evidence type="ECO:0000256" key="3">
    <source>
        <dbReference type="ARBA" id="ARBA00023242"/>
    </source>
</evidence>
<dbReference type="GO" id="GO:0003723">
    <property type="term" value="F:RNA binding"/>
    <property type="evidence" value="ECO:0007669"/>
    <property type="project" value="UniProtKB-UniRule"/>
</dbReference>
<proteinExistence type="predicted"/>
<dbReference type="InterPro" id="IPR036390">
    <property type="entry name" value="WH_DNA-bd_sf"/>
</dbReference>
<dbReference type="Gene3D" id="3.30.70.330">
    <property type="match status" value="1"/>
</dbReference>
<evidence type="ECO:0000256" key="5">
    <source>
        <dbReference type="SAM" id="MobiDB-lite"/>
    </source>
</evidence>
<feature type="compositionally biased region" description="Basic and acidic residues" evidence="5">
    <location>
        <begin position="277"/>
        <end position="293"/>
    </location>
</feature>
<dbReference type="SUPFAM" id="SSF46785">
    <property type="entry name" value="Winged helix' DNA-binding domain"/>
    <property type="match status" value="1"/>
</dbReference>
<dbReference type="InterPro" id="IPR012677">
    <property type="entry name" value="Nucleotide-bd_a/b_plait_sf"/>
</dbReference>
<dbReference type="InterPro" id="IPR014886">
    <property type="entry name" value="La_xRRM"/>
</dbReference>
<comment type="caution">
    <text evidence="8">The sequence shown here is derived from an EMBL/GenBank/DDBJ whole genome shotgun (WGS) entry which is preliminary data.</text>
</comment>
<dbReference type="PROSITE" id="PS50961">
    <property type="entry name" value="HTH_LA"/>
    <property type="match status" value="1"/>
</dbReference>
<feature type="region of interest" description="Disordered" evidence="5">
    <location>
        <begin position="482"/>
        <end position="503"/>
    </location>
</feature>
<evidence type="ECO:0000259" key="6">
    <source>
        <dbReference type="PROSITE" id="PS50961"/>
    </source>
</evidence>
<dbReference type="AlphaFoldDB" id="A0A8K1CJ43"/>
<sequence>MAEQIQKQVEFYFSDSNFRRDKFLQEATTKYEGGFIPFSVLFTFKKLAAMTTDPAVLHAAIATSDVVEVNENKDALRRKHALPEADDSKARTIVFAGLGTELPSIDDIKEALAAIDVEPLYVYRKNFNKKFAGVAHVEFKDVETLKKVQNEIEKVSILKRTPSALPLAEFHALTPEDQVEFEKSVRAMLVAKDVPVKHISTFFNALQPVWDEEPILRSRVKLVPESKELYLLHTQPSFAERVLEHVNGKHPVVIDGTTLSFELVTDKAAIAARPRTVKTDKKKDNKRKRENDGKAIHISNIAPRVRMDDIKKLLAQVMDPATRSPFIEYDGMDTAKFIINDAEAAKALFDKLVALGEKAELGGQQVQFHLLEPSEELQVEIQYEKGLIVQFSEVDGEVSRDDIKNTINEKLGDKAGAGDGVAFIKYQINDKSGFLRVTSAALAQDVLALFQAGFEVNGVKLNTAKLVEGDEEKQFWVDARTARSSRFKQSQKNKNQMKRGRKY</sequence>